<protein>
    <recommendedName>
        <fullName evidence="3">Secreted protein</fullName>
    </recommendedName>
</protein>
<proteinExistence type="predicted"/>
<name>A0ABP3NQP9_SACER</name>
<dbReference type="EMBL" id="BAAAGS010000044">
    <property type="protein sequence ID" value="GAA0547966.1"/>
    <property type="molecule type" value="Genomic_DNA"/>
</dbReference>
<dbReference type="Proteomes" id="UP001500729">
    <property type="component" value="Unassembled WGS sequence"/>
</dbReference>
<sequence>MDDQMWARGALSAALVAALSGCGGSGAPLNPQQVRQALPDAGALPAGWSADGSDSRLAAGDDAVNGCRYDTEAGCQGVLVVAKQELERPGGDSATVGLQAFGTPDGAGSRYRALVDWLGGKDELTEIDLPAVGDESHAYQDSDETRVVLRVGTVVAVITDESKDTEVAQRLAAMQAERIEQVQGGSPADATYR</sequence>
<comment type="caution">
    <text evidence="1">The sequence shown here is derived from an EMBL/GenBank/DDBJ whole genome shotgun (WGS) entry which is preliminary data.</text>
</comment>
<gene>
    <name evidence="1" type="ORF">GCM10009533_53380</name>
</gene>
<organism evidence="1 2">
    <name type="scientific">Saccharopolyspora erythraea</name>
    <name type="common">Streptomyces erythraeus</name>
    <dbReference type="NCBI Taxonomy" id="1836"/>
    <lineage>
        <taxon>Bacteria</taxon>
        <taxon>Bacillati</taxon>
        <taxon>Actinomycetota</taxon>
        <taxon>Actinomycetes</taxon>
        <taxon>Pseudonocardiales</taxon>
        <taxon>Pseudonocardiaceae</taxon>
        <taxon>Saccharopolyspora</taxon>
    </lineage>
</organism>
<keyword evidence="2" id="KW-1185">Reference proteome</keyword>
<dbReference type="RefSeq" id="WP_009950844.1">
    <property type="nucleotide sequence ID" value="NZ_BAAAGS010000044.1"/>
</dbReference>
<accession>A0ABP3NQP9</accession>
<evidence type="ECO:0008006" key="3">
    <source>
        <dbReference type="Google" id="ProtNLM"/>
    </source>
</evidence>
<evidence type="ECO:0000313" key="1">
    <source>
        <dbReference type="EMBL" id="GAA0547966.1"/>
    </source>
</evidence>
<evidence type="ECO:0000313" key="2">
    <source>
        <dbReference type="Proteomes" id="UP001500729"/>
    </source>
</evidence>
<reference evidence="2" key="1">
    <citation type="journal article" date="2019" name="Int. J. Syst. Evol. Microbiol.">
        <title>The Global Catalogue of Microorganisms (GCM) 10K type strain sequencing project: providing services to taxonomists for standard genome sequencing and annotation.</title>
        <authorList>
            <consortium name="The Broad Institute Genomics Platform"/>
            <consortium name="The Broad Institute Genome Sequencing Center for Infectious Disease"/>
            <person name="Wu L."/>
            <person name="Ma J."/>
        </authorList>
    </citation>
    <scope>NUCLEOTIDE SEQUENCE [LARGE SCALE GENOMIC DNA]</scope>
    <source>
        <strain evidence="2">JCM 10303</strain>
    </source>
</reference>